<evidence type="ECO:0000256" key="5">
    <source>
        <dbReference type="ARBA" id="ARBA00022840"/>
    </source>
</evidence>
<feature type="domain" description="Protein kinase" evidence="6">
    <location>
        <begin position="1"/>
        <end position="62"/>
    </location>
</feature>
<protein>
    <recommendedName>
        <fullName evidence="6">Protein kinase domain-containing protein</fullName>
    </recommendedName>
</protein>
<dbReference type="InterPro" id="IPR011009">
    <property type="entry name" value="Kinase-like_dom_sf"/>
</dbReference>
<organism evidence="7 9">
    <name type="scientific">Adineta steineri</name>
    <dbReference type="NCBI Taxonomy" id="433720"/>
    <lineage>
        <taxon>Eukaryota</taxon>
        <taxon>Metazoa</taxon>
        <taxon>Spiralia</taxon>
        <taxon>Gnathifera</taxon>
        <taxon>Rotifera</taxon>
        <taxon>Eurotatoria</taxon>
        <taxon>Bdelloidea</taxon>
        <taxon>Adinetida</taxon>
        <taxon>Adinetidae</taxon>
        <taxon>Adineta</taxon>
    </lineage>
</organism>
<evidence type="ECO:0000256" key="1">
    <source>
        <dbReference type="ARBA" id="ARBA00022527"/>
    </source>
</evidence>
<dbReference type="Proteomes" id="UP000663844">
    <property type="component" value="Unassembled WGS sequence"/>
</dbReference>
<dbReference type="EMBL" id="CAJNOG010000557">
    <property type="protein sequence ID" value="CAF1295228.1"/>
    <property type="molecule type" value="Genomic_DNA"/>
</dbReference>
<gene>
    <name evidence="7" type="ORF">JYZ213_LOCUS32000</name>
    <name evidence="8" type="ORF">OXD698_LOCUS11705</name>
</gene>
<evidence type="ECO:0000256" key="3">
    <source>
        <dbReference type="ARBA" id="ARBA00022741"/>
    </source>
</evidence>
<dbReference type="Gene3D" id="3.30.200.20">
    <property type="entry name" value="Phosphorylase Kinase, domain 1"/>
    <property type="match status" value="1"/>
</dbReference>
<keyword evidence="1" id="KW-0723">Serine/threonine-protein kinase</keyword>
<proteinExistence type="predicted"/>
<evidence type="ECO:0000259" key="6">
    <source>
        <dbReference type="PROSITE" id="PS50011"/>
    </source>
</evidence>
<keyword evidence="3" id="KW-0547">Nucleotide-binding</keyword>
<reference evidence="7" key="1">
    <citation type="submission" date="2021-02" db="EMBL/GenBank/DDBJ databases">
        <authorList>
            <person name="Nowell W R."/>
        </authorList>
    </citation>
    <scope>NUCLEOTIDE SEQUENCE</scope>
</reference>
<dbReference type="GO" id="GO:0005829">
    <property type="term" value="C:cytosol"/>
    <property type="evidence" value="ECO:0007669"/>
    <property type="project" value="TreeGrafter"/>
</dbReference>
<dbReference type="SUPFAM" id="SSF56112">
    <property type="entry name" value="Protein kinase-like (PK-like)"/>
    <property type="match status" value="1"/>
</dbReference>
<evidence type="ECO:0000256" key="2">
    <source>
        <dbReference type="ARBA" id="ARBA00022679"/>
    </source>
</evidence>
<comment type="caution">
    <text evidence="7">The sequence shown here is derived from an EMBL/GenBank/DDBJ whole genome shotgun (WGS) entry which is preliminary data.</text>
</comment>
<name>A0A815DEF3_9BILA</name>
<dbReference type="GO" id="GO:0005952">
    <property type="term" value="C:cAMP-dependent protein kinase complex"/>
    <property type="evidence" value="ECO:0007669"/>
    <property type="project" value="TreeGrafter"/>
</dbReference>
<keyword evidence="2" id="KW-0808">Transferase</keyword>
<dbReference type="GO" id="GO:0005524">
    <property type="term" value="F:ATP binding"/>
    <property type="evidence" value="ECO:0007669"/>
    <property type="project" value="UniProtKB-KW"/>
</dbReference>
<dbReference type="AlphaFoldDB" id="A0A815DEF3"/>
<accession>A0A815DEF3</accession>
<dbReference type="InterPro" id="IPR000719">
    <property type="entry name" value="Prot_kinase_dom"/>
</dbReference>
<keyword evidence="4" id="KW-0418">Kinase</keyword>
<dbReference type="EMBL" id="CAJOAZ010000661">
    <property type="protein sequence ID" value="CAF3692521.1"/>
    <property type="molecule type" value="Genomic_DNA"/>
</dbReference>
<sequence length="118" mass="14162">MYTGYPPFKGQSEVLLFESICRKKPLIRRTFSSNFKNIILKLLQKNPIKRLGSFEIKQHPWFDEINFDSIYKQQIPSPFYENVLIKSLSNYRHEAIKRNEKPLLIADQDDYIENFKDF</sequence>
<evidence type="ECO:0000313" key="8">
    <source>
        <dbReference type="EMBL" id="CAF3692521.1"/>
    </source>
</evidence>
<dbReference type="PROSITE" id="PS50011">
    <property type="entry name" value="PROTEIN_KINASE_DOM"/>
    <property type="match status" value="1"/>
</dbReference>
<dbReference type="Gene3D" id="1.10.510.10">
    <property type="entry name" value="Transferase(Phosphotransferase) domain 1"/>
    <property type="match status" value="1"/>
</dbReference>
<dbReference type="PANTHER" id="PTHR24353:SF110">
    <property type="entry name" value="DEVELOPMENTALLY-REGULATED PROTEIN KINASE 1"/>
    <property type="match status" value="1"/>
</dbReference>
<dbReference type="PANTHER" id="PTHR24353">
    <property type="entry name" value="CYCLIC NUCLEOTIDE-DEPENDENT PROTEIN KINASE"/>
    <property type="match status" value="1"/>
</dbReference>
<dbReference type="GO" id="GO:0004691">
    <property type="term" value="F:cAMP-dependent protein kinase activity"/>
    <property type="evidence" value="ECO:0007669"/>
    <property type="project" value="TreeGrafter"/>
</dbReference>
<dbReference type="Proteomes" id="UP000663845">
    <property type="component" value="Unassembled WGS sequence"/>
</dbReference>
<keyword evidence="5" id="KW-0067">ATP-binding</keyword>
<evidence type="ECO:0000256" key="4">
    <source>
        <dbReference type="ARBA" id="ARBA00022777"/>
    </source>
</evidence>
<evidence type="ECO:0000313" key="7">
    <source>
        <dbReference type="EMBL" id="CAF1295228.1"/>
    </source>
</evidence>
<evidence type="ECO:0000313" key="9">
    <source>
        <dbReference type="Proteomes" id="UP000663845"/>
    </source>
</evidence>